<dbReference type="OrthoDB" id="77973at2759"/>
<name>A0A024U7U3_9STRA</name>
<dbReference type="eggNOG" id="ENOG502SW2B">
    <property type="taxonomic scope" value="Eukaryota"/>
</dbReference>
<dbReference type="RefSeq" id="XP_008868895.1">
    <property type="nucleotide sequence ID" value="XM_008870673.1"/>
</dbReference>
<sequence length="551" mass="64005">MQGPAHLRFLNHRSDVLVRLSCAMAVALADSGVTAAAVFVVAHADEMTKIKALFSEIVRLGVARSQDMALLCNNDTPCTEAARFGLECQFREEWRTSREDETFNQLQQLLCEIEPQDHHDLHNHFRLAMETIVATVGVTDPKPHRFGSKQQHLYRAVHLDNALRQMEGCDASPLDICREMVRSSRHQFQQLLAGADSLAAAEPAPETSCNQALDGSSSAGHLRMLYENVAAAKPVNLSNAPPSKEFTRLLEAQRWAELSKANEELAQRHKYHLVARRIQRRFRLHRTSVREQERVINIRLRLEIEAASRIQRQCRRWMKWRRFKSSRLVFFRRKNLAIRISTWLVFRYRFRKCCRRFRDDWIPRDFSMETTDAMSRAAIKAPFEGIRQHVEYIKIGNFTCCGDGDNCERIGMTAKRSTRYSTCCPYELVEWHRMLTLEKEQTQAAIVAEHKAFTVEWEKYSAELTKQCLKAKLFAEWVPQLDNHSGNTYYLNVHRQLALKLLAKQRRRAESQFQERLRRLEGHFDHITTAQTTHQAEIERAICLQWGWGTS</sequence>
<dbReference type="GeneID" id="20082888"/>
<reference evidence="1" key="1">
    <citation type="submission" date="2013-12" db="EMBL/GenBank/DDBJ databases">
        <title>The Genome Sequence of Aphanomyces invadans NJM9701.</title>
        <authorList>
            <consortium name="The Broad Institute Genomics Platform"/>
            <person name="Russ C."/>
            <person name="Tyler B."/>
            <person name="van West P."/>
            <person name="Dieguez-Uribeondo J."/>
            <person name="Young S.K."/>
            <person name="Zeng Q."/>
            <person name="Gargeya S."/>
            <person name="Fitzgerald M."/>
            <person name="Abouelleil A."/>
            <person name="Alvarado L."/>
            <person name="Chapman S.B."/>
            <person name="Gainer-Dewar J."/>
            <person name="Goldberg J."/>
            <person name="Griggs A."/>
            <person name="Gujja S."/>
            <person name="Hansen M."/>
            <person name="Howarth C."/>
            <person name="Imamovic A."/>
            <person name="Ireland A."/>
            <person name="Larimer J."/>
            <person name="McCowan C."/>
            <person name="Murphy C."/>
            <person name="Pearson M."/>
            <person name="Poon T.W."/>
            <person name="Priest M."/>
            <person name="Roberts A."/>
            <person name="Saif S."/>
            <person name="Shea T."/>
            <person name="Sykes S."/>
            <person name="Wortman J."/>
            <person name="Nusbaum C."/>
            <person name="Birren B."/>
        </authorList>
    </citation>
    <scope>NUCLEOTIDE SEQUENCE [LARGE SCALE GENOMIC DNA]</scope>
    <source>
        <strain evidence="1">NJM9701</strain>
    </source>
</reference>
<dbReference type="VEuPathDB" id="FungiDB:H310_05838"/>
<accession>A0A024U7U3</accession>
<evidence type="ECO:0000313" key="1">
    <source>
        <dbReference type="EMBL" id="ETW02290.1"/>
    </source>
</evidence>
<organism evidence="1">
    <name type="scientific">Aphanomyces invadans</name>
    <dbReference type="NCBI Taxonomy" id="157072"/>
    <lineage>
        <taxon>Eukaryota</taxon>
        <taxon>Sar</taxon>
        <taxon>Stramenopiles</taxon>
        <taxon>Oomycota</taxon>
        <taxon>Saprolegniomycetes</taxon>
        <taxon>Saprolegniales</taxon>
        <taxon>Verrucalvaceae</taxon>
        <taxon>Aphanomyces</taxon>
    </lineage>
</organism>
<dbReference type="EMBL" id="KI913961">
    <property type="protein sequence ID" value="ETW02290.1"/>
    <property type="molecule type" value="Genomic_DNA"/>
</dbReference>
<protein>
    <submittedName>
        <fullName evidence="1">Uncharacterized protein</fullName>
    </submittedName>
</protein>
<proteinExistence type="predicted"/>
<dbReference type="AlphaFoldDB" id="A0A024U7U3"/>
<gene>
    <name evidence="1" type="ORF">H310_05838</name>
</gene>